<feature type="repeat" description="ANK" evidence="3">
    <location>
        <begin position="504"/>
        <end position="536"/>
    </location>
</feature>
<evidence type="ECO:0000313" key="6">
    <source>
        <dbReference type="Proteomes" id="UP000192790"/>
    </source>
</evidence>
<accession>A0A1W2A5D6</accession>
<keyword evidence="6" id="KW-1185">Reference proteome</keyword>
<evidence type="ECO:0000256" key="3">
    <source>
        <dbReference type="PROSITE-ProRule" id="PRU00023"/>
    </source>
</evidence>
<dbReference type="InterPro" id="IPR002110">
    <property type="entry name" value="Ankyrin_rpt"/>
</dbReference>
<dbReference type="Gene3D" id="1.25.40.20">
    <property type="entry name" value="Ankyrin repeat-containing domain"/>
    <property type="match status" value="4"/>
</dbReference>
<dbReference type="PRINTS" id="PR01415">
    <property type="entry name" value="ANKYRIN"/>
</dbReference>
<dbReference type="PROSITE" id="PS50088">
    <property type="entry name" value="ANK_REPEAT"/>
    <property type="match status" value="7"/>
</dbReference>
<dbReference type="SUPFAM" id="SSF48403">
    <property type="entry name" value="Ankyrin repeat"/>
    <property type="match status" value="2"/>
</dbReference>
<evidence type="ECO:0000313" key="5">
    <source>
        <dbReference type="EMBL" id="SMC55793.1"/>
    </source>
</evidence>
<evidence type="ECO:0000256" key="2">
    <source>
        <dbReference type="ARBA" id="ARBA00023043"/>
    </source>
</evidence>
<dbReference type="Pfam" id="PF12796">
    <property type="entry name" value="Ank_2"/>
    <property type="match status" value="4"/>
</dbReference>
<gene>
    <name evidence="5" type="ORF">SAMN02745168_1501</name>
</gene>
<dbReference type="PROSITE" id="PS50297">
    <property type="entry name" value="ANK_REP_REGION"/>
    <property type="match status" value="5"/>
</dbReference>
<dbReference type="PANTHER" id="PTHR24198:SF165">
    <property type="entry name" value="ANKYRIN REPEAT-CONTAINING PROTEIN-RELATED"/>
    <property type="match status" value="1"/>
</dbReference>
<organism evidence="5 6">
    <name type="scientific">Papillibacter cinnamivorans DSM 12816</name>
    <dbReference type="NCBI Taxonomy" id="1122930"/>
    <lineage>
        <taxon>Bacteria</taxon>
        <taxon>Bacillati</taxon>
        <taxon>Bacillota</taxon>
        <taxon>Clostridia</taxon>
        <taxon>Eubacteriales</taxon>
        <taxon>Oscillospiraceae</taxon>
        <taxon>Papillibacter</taxon>
    </lineage>
</organism>
<reference evidence="5 6" key="1">
    <citation type="submission" date="2017-04" db="EMBL/GenBank/DDBJ databases">
        <authorList>
            <person name="Afonso C.L."/>
            <person name="Miller P.J."/>
            <person name="Scott M.A."/>
            <person name="Spackman E."/>
            <person name="Goraichik I."/>
            <person name="Dimitrov K.M."/>
            <person name="Suarez D.L."/>
            <person name="Swayne D.E."/>
        </authorList>
    </citation>
    <scope>NUCLEOTIDE SEQUENCE [LARGE SCALE GENOMIC DNA]</scope>
    <source>
        <strain evidence="5 6">DSM 12816</strain>
    </source>
</reference>
<feature type="repeat" description="ANK" evidence="3">
    <location>
        <begin position="405"/>
        <end position="437"/>
    </location>
</feature>
<evidence type="ECO:0000256" key="4">
    <source>
        <dbReference type="SAM" id="SignalP"/>
    </source>
</evidence>
<feature type="repeat" description="ANK" evidence="3">
    <location>
        <begin position="99"/>
        <end position="131"/>
    </location>
</feature>
<feature type="repeat" description="ANK" evidence="3">
    <location>
        <begin position="266"/>
        <end position="298"/>
    </location>
</feature>
<dbReference type="EMBL" id="FWXW01000003">
    <property type="protein sequence ID" value="SMC55793.1"/>
    <property type="molecule type" value="Genomic_DNA"/>
</dbReference>
<feature type="chain" id="PRO_5039113124" evidence="4">
    <location>
        <begin position="21"/>
        <end position="595"/>
    </location>
</feature>
<proteinExistence type="predicted"/>
<dbReference type="SMART" id="SM00248">
    <property type="entry name" value="ANK"/>
    <property type="match status" value="14"/>
</dbReference>
<dbReference type="InterPro" id="IPR036770">
    <property type="entry name" value="Ankyrin_rpt-contain_sf"/>
</dbReference>
<dbReference type="AlphaFoldDB" id="A0A1W2A5D6"/>
<keyword evidence="4" id="KW-0732">Signal</keyword>
<dbReference type="STRING" id="1122930.SAMN02745168_1501"/>
<feature type="repeat" description="ANK" evidence="3">
    <location>
        <begin position="537"/>
        <end position="569"/>
    </location>
</feature>
<sequence>MRKRAVNLILIIILTANLTACSGGSVNSAGQNDLKMARSIKWGNVEAVKEAIEDGADINQISIDNIDINPAEYALIEQQWDVAEALIGRGADVNSVDSRGKSLLMTAAEDDAFDFCRLLLESGADASLCDRNGHSALEYALEGDTALSNTKATDELITLLLGSGAEIRPVSLQALMSEENPDDCRYGLVKRILEGLLSEGYASGLDSVLESAILGRDPEVRRLIQEGSLQKKSAQQVLFFTAAFGDAETLQLLADQGYDIYACDKNGNAPLAIAAQSGNLSTLEYYIGQGVNLEAQNKDYETALQQAIMTDQYDAVKCLLNGGAAIAPYNTIEVPSVGLHYLTKDGFSAAAGNGNVTMMELLVENDFPLNNETMCSALLEAASSDQIVAIQYLLDRGASPELESAFTSPLLAAIGAGNLKTVKLLIASGADADGKRKDGSLLYSACSGGQYEIAKYLIDQGANVNLASTKADSALTAAILSGHMDIVELLVKHGADIALKGNDDGTTAVMIAARNCSRNILDYIAKQGVAINSQDEEGMTALMYAAENGLADNVKILLQYSPDVGLENKEGKTALDIAEEKGNKEIATLLHSLKN</sequence>
<dbReference type="Pfam" id="PF00023">
    <property type="entry name" value="Ank"/>
    <property type="match status" value="1"/>
</dbReference>
<dbReference type="PANTHER" id="PTHR24198">
    <property type="entry name" value="ANKYRIN REPEAT AND PROTEIN KINASE DOMAIN-CONTAINING PROTEIN"/>
    <property type="match status" value="1"/>
</dbReference>
<name>A0A1W2A5D6_9FIRM</name>
<evidence type="ECO:0000256" key="1">
    <source>
        <dbReference type="ARBA" id="ARBA00022737"/>
    </source>
</evidence>
<protein>
    <submittedName>
        <fullName evidence="5">Ankyrin repeat</fullName>
    </submittedName>
</protein>
<keyword evidence="1" id="KW-0677">Repeat</keyword>
<feature type="signal peptide" evidence="4">
    <location>
        <begin position="1"/>
        <end position="20"/>
    </location>
</feature>
<feature type="repeat" description="ANK" evidence="3">
    <location>
        <begin position="437"/>
        <end position="469"/>
    </location>
</feature>
<feature type="repeat" description="ANK" evidence="3">
    <location>
        <begin position="470"/>
        <end position="502"/>
    </location>
</feature>
<dbReference type="Proteomes" id="UP000192790">
    <property type="component" value="Unassembled WGS sequence"/>
</dbReference>
<keyword evidence="2 3" id="KW-0040">ANK repeat</keyword>